<evidence type="ECO:0000256" key="1">
    <source>
        <dbReference type="ARBA" id="ARBA00004123"/>
    </source>
</evidence>
<evidence type="ECO:0000313" key="9">
    <source>
        <dbReference type="EMBL" id="KAG5676737.1"/>
    </source>
</evidence>
<dbReference type="GO" id="GO:0140588">
    <property type="term" value="P:chromatin looping"/>
    <property type="evidence" value="ECO:0007669"/>
    <property type="project" value="InterPro"/>
</dbReference>
<comment type="caution">
    <text evidence="9">The sequence shown here is derived from an EMBL/GenBank/DDBJ whole genome shotgun (WGS) entry which is preliminary data.</text>
</comment>
<feature type="compositionally biased region" description="Acidic residues" evidence="7">
    <location>
        <begin position="1111"/>
        <end position="1120"/>
    </location>
</feature>
<dbReference type="GO" id="GO:0061775">
    <property type="term" value="F:cohesin loader activity"/>
    <property type="evidence" value="ECO:0007669"/>
    <property type="project" value="InterPro"/>
</dbReference>
<dbReference type="Pfam" id="PF12830">
    <property type="entry name" value="Nipped-B_C"/>
    <property type="match status" value="1"/>
</dbReference>
<feature type="region of interest" description="Disordered" evidence="7">
    <location>
        <begin position="384"/>
        <end position="448"/>
    </location>
</feature>
<feature type="compositionally biased region" description="Basic and acidic residues" evidence="7">
    <location>
        <begin position="1897"/>
        <end position="1913"/>
    </location>
</feature>
<feature type="domain" description="Sister chromatid cohesion C-terminal" evidence="8">
    <location>
        <begin position="1697"/>
        <end position="1881"/>
    </location>
</feature>
<evidence type="ECO:0000313" key="10">
    <source>
        <dbReference type="Proteomes" id="UP001107558"/>
    </source>
</evidence>
<comment type="similarity">
    <text evidence="2 6">Belongs to the SCC2/Nipped-B family.</text>
</comment>
<sequence length="2152" mass="247178">MNDNNLDIPVTTLAGLTSISDLLSELPLSDSLPSNKTLLFHPRVAEEANNVLSQRDDALAQQLISAIEQTNSNHIEIKSEFLKDESNAIEAPLMLKLIQASRPNVFNSNVYNQKFVNPIASSHFQNAQHQNLTQNYSLNPNPMQATSHFNASFNSTNNFNNFDQSNQFQYYSQQQQQQQTSAATSAQSDTFEVGQMYQQQQHQNMQYYGQAMQQPQQQSSHQGMNGPTSTYQHTINDLLVHQPSNYQQQTNMYNNQQQQEHIQQPIQQQIHQSFNIAQLLDTSSNSNNLNHQHSQNLTGFYQNNINSSSNNNSSNSNNINNLPQPQQQQQQQMMSSICTSSASQQQAFSTIDQSQLDQNHFVSTGNNHQQLQQTIKVENQIPQSKNNHIAPPQQQNQTPTQFNQQQQSSQFNNMHLRTTKQQRPSPAQGTTAPESNHLNVQQQKSEEHITNSITKHTQNEVVAATTSHQKESSPPAKVPSLMETFDISDADAISFKQLIIPVTKVKVSPEEQQLLANFDDLNSYDLFNQMKEDEKRTPMKRKIPFPQDDVMETFNQPKLRRIEKKLMPVATKMSNEELMKTNTYIRFNSFMEKIFEQLDDTEVISYEDNDDNLECISPSMLANISAEAAKLKARASIDAIPEDKLTLLINYTMRSVHSAKNFSAGPDLSDDLVAEDCLDKILNAIEAALLICNIYTSKDTKFLQEDNIDAIIKFVQFQLRETIFPSYDPVYTIETKKKAEKGQNKKKQHNQQKGITALYTKIVELTKLFVRLFNRFHFVDTIIIHASALGVEPFFVDNIETLQFVCLDLVTSIFQNEKYQHHRHNILNDILSSVDRLPHSKRNLRPYKLMNNGGNIQMMTALVLQLIQCSVLLPDEIYEDDKVSRKKNSENKDKVDSVMMDKYRTATSIGGNFIQTFLNKCKSRSTETDFRPLFENFIQDLLTTVNKPEWPASELLLTLLGTVLVKYMSDKHVDQSIRVASLEYLGLVAARLRKDTVKSRNRVKTMDELIKCIKIEQEKDGEDDSDNESMIEIDPEEERTEFLQKILLDYLLLNSQEENPVWNHARHFYLALWYYDIHRRKKEIAEGAKGYASRKKSKKSSNRKKHRGSDDSDESSDSDVQEVRDVDPELNREIFKILDQRKKYLLSKVAPFKKTTRDIIDLKTYLDYDNANLIAQYLASKRRFSQSFDIYLKKIILVVREPVVAIRTRAMKCLGNIVEVDQSILARRDMQVGVSQKLLDTAISVREAAVDLVGKYILTDRSLVDQYYEMIAPRILDTGVSVRKRVIKILRDICVEFPDHPKIPDICIKMLRRVNDEENIQKLVMEVFMTMWFTPCSNNDKDGIRRKCDQIIDVELSSQEKGFHGLLKTVFEPKEVKDDTKGKKEVSPVLINACQQIVNGLVNLIMEYEKSNITRLVGCVTALHSFAQIRAQLIVEHAITLEPYLNIKCTTNDQIKFLAMLAEILEQVIPLMDHPGDAFLSDLEAHLMALIVTQRQIVVHSCVSCLGAVINKLTKNYPLIRECFAKVYTRALVQTKERLMKDPNIPAEQIYTPVFRRGIFTVGLLMRFFDFSRVEVNGSNTNERNRLSPNICDEIFDTLFYFLNSNIQPIQRDILQALGYFCVTNCEYLTRVELREYYNHLLSNYCDQNELKIMVLKNILLYLMEEEIKMTKNDKDWQTQSKTEDLKEMGDISSGMSSRVIQIYLKEILNSFLNGDFNVRLMAMRVIEIVLRQGLVHPVQIVPYLICLSTDPETEASHSADRHLQEIDKQYQGFVNMKCQQGIQLSYNLQMTLQKNTNGRAVRGYRLPKEKNDEPPGALNGFVYSLLRNTKPNRRALVGSMTKQFDDEKSTLSFMLYLADNLAYFPYVVQDEPLYLIHQIDLFISVTGTNLLQNFRDGLKPKPGEENKDKENNPLEDEDDEEDRDALCERLPDDTTELQNCITSAQGCMLLLILKQHLKDMYGINDAKIAQYSPSESTKIYDKAMQRRNIQPFNPKATIAILKEEPKVGNQLSDSEKRVLIDRYLEFKQLMIKLDPDEEADDDEDGKPKQSQKNSATIVPSNQQPIEVMSNDSTVNNVHMNNVQINLTRVSLPPEYQNYEKPINVNSIPKPTQKQPSKSKTSAKKSSSKKKRRKLSSSEEEDESDYDDDDYE</sequence>
<feature type="region of interest" description="Disordered" evidence="7">
    <location>
        <begin position="300"/>
        <end position="341"/>
    </location>
</feature>
<feature type="region of interest" description="Disordered" evidence="7">
    <location>
        <begin position="2101"/>
        <end position="2152"/>
    </location>
</feature>
<dbReference type="Proteomes" id="UP001107558">
    <property type="component" value="Chromosome 2"/>
</dbReference>
<feature type="region of interest" description="Disordered" evidence="7">
    <location>
        <begin position="1897"/>
        <end position="1924"/>
    </location>
</feature>
<evidence type="ECO:0000256" key="7">
    <source>
        <dbReference type="SAM" id="MobiDB-lite"/>
    </source>
</evidence>
<feature type="compositionally biased region" description="Low complexity" evidence="7">
    <location>
        <begin position="209"/>
        <end position="223"/>
    </location>
</feature>
<feature type="compositionally biased region" description="Polar residues" evidence="7">
    <location>
        <begin position="2049"/>
        <end position="2066"/>
    </location>
</feature>
<feature type="compositionally biased region" description="Basic residues" evidence="7">
    <location>
        <begin position="2121"/>
        <end position="2135"/>
    </location>
</feature>
<dbReference type="InterPro" id="IPR026003">
    <property type="entry name" value="Cohesin_HEAT"/>
</dbReference>
<organism evidence="9 10">
    <name type="scientific">Polypedilum vanderplanki</name>
    <name type="common">Sleeping chironomid midge</name>
    <dbReference type="NCBI Taxonomy" id="319348"/>
    <lineage>
        <taxon>Eukaryota</taxon>
        <taxon>Metazoa</taxon>
        <taxon>Ecdysozoa</taxon>
        <taxon>Arthropoda</taxon>
        <taxon>Hexapoda</taxon>
        <taxon>Insecta</taxon>
        <taxon>Pterygota</taxon>
        <taxon>Neoptera</taxon>
        <taxon>Endopterygota</taxon>
        <taxon>Diptera</taxon>
        <taxon>Nematocera</taxon>
        <taxon>Chironomoidea</taxon>
        <taxon>Chironomidae</taxon>
        <taxon>Chironominae</taxon>
        <taxon>Polypedilum</taxon>
        <taxon>Polypedilum</taxon>
    </lineage>
</organism>
<evidence type="ECO:0000256" key="2">
    <source>
        <dbReference type="ARBA" id="ARBA00009252"/>
    </source>
</evidence>
<dbReference type="OrthoDB" id="418242at2759"/>
<feature type="compositionally biased region" description="Acidic residues" evidence="7">
    <location>
        <begin position="2138"/>
        <end position="2152"/>
    </location>
</feature>
<feature type="compositionally biased region" description="Low complexity" evidence="7">
    <location>
        <begin position="392"/>
        <end position="413"/>
    </location>
</feature>
<evidence type="ECO:0000259" key="8">
    <source>
        <dbReference type="Pfam" id="PF12830"/>
    </source>
</evidence>
<evidence type="ECO:0000256" key="4">
    <source>
        <dbReference type="ARBA" id="ARBA00023242"/>
    </source>
</evidence>
<dbReference type="GO" id="GO:1990414">
    <property type="term" value="P:replication-born double-strand break repair via sister chromatid exchange"/>
    <property type="evidence" value="ECO:0007669"/>
    <property type="project" value="TreeGrafter"/>
</dbReference>
<accession>A0A9J6C3J8</accession>
<evidence type="ECO:0000256" key="5">
    <source>
        <dbReference type="ARBA" id="ARBA00023306"/>
    </source>
</evidence>
<name>A0A9J6C3J8_POLVA</name>
<dbReference type="CDD" id="cd23958">
    <property type="entry name" value="SCC2"/>
    <property type="match status" value="1"/>
</dbReference>
<feature type="compositionally biased region" description="Polar residues" evidence="7">
    <location>
        <begin position="415"/>
        <end position="443"/>
    </location>
</feature>
<dbReference type="GO" id="GO:0034087">
    <property type="term" value="P:establishment of mitotic sister chromatid cohesion"/>
    <property type="evidence" value="ECO:0007669"/>
    <property type="project" value="TreeGrafter"/>
</dbReference>
<keyword evidence="10" id="KW-1185">Reference proteome</keyword>
<feature type="region of interest" description="Disordered" evidence="7">
    <location>
        <begin position="209"/>
        <end position="231"/>
    </location>
</feature>
<feature type="compositionally biased region" description="Acidic residues" evidence="7">
    <location>
        <begin position="1914"/>
        <end position="1924"/>
    </location>
</feature>
<feature type="compositionally biased region" description="Acidic residues" evidence="7">
    <location>
        <begin position="2036"/>
        <end position="2045"/>
    </location>
</feature>
<protein>
    <recommendedName>
        <fullName evidence="6">Nipped-B protein</fullName>
    </recommendedName>
</protein>
<comment type="subcellular location">
    <subcellularLocation>
        <location evidence="1 6">Nucleus</location>
    </subcellularLocation>
</comment>
<dbReference type="GO" id="GO:0010468">
    <property type="term" value="P:regulation of gene expression"/>
    <property type="evidence" value="ECO:0007669"/>
    <property type="project" value="InterPro"/>
</dbReference>
<dbReference type="Pfam" id="PF12765">
    <property type="entry name" value="Cohesin_HEAT"/>
    <property type="match status" value="1"/>
</dbReference>
<proteinExistence type="inferred from homology"/>
<dbReference type="InterPro" id="IPR033031">
    <property type="entry name" value="Scc2/Nipped-B"/>
</dbReference>
<dbReference type="InterPro" id="IPR024986">
    <property type="entry name" value="Nipped-B_C"/>
</dbReference>
<keyword evidence="5 6" id="KW-0131">Cell cycle</keyword>
<feature type="compositionally biased region" description="Basic residues" evidence="7">
    <location>
        <begin position="1092"/>
        <end position="1107"/>
    </location>
</feature>
<dbReference type="GO" id="GO:0003682">
    <property type="term" value="F:chromatin binding"/>
    <property type="evidence" value="ECO:0007669"/>
    <property type="project" value="TreeGrafter"/>
</dbReference>
<feature type="region of interest" description="Disordered" evidence="7">
    <location>
        <begin position="1088"/>
        <end position="1125"/>
    </location>
</feature>
<dbReference type="SUPFAM" id="SSF48371">
    <property type="entry name" value="ARM repeat"/>
    <property type="match status" value="1"/>
</dbReference>
<keyword evidence="3 6" id="KW-0677">Repeat</keyword>
<dbReference type="PANTHER" id="PTHR21704:SF18">
    <property type="entry name" value="NIPPED-B-LIKE PROTEIN"/>
    <property type="match status" value="1"/>
</dbReference>
<feature type="region of interest" description="Disordered" evidence="7">
    <location>
        <begin position="2036"/>
        <end position="2066"/>
    </location>
</feature>
<dbReference type="GO" id="GO:0090694">
    <property type="term" value="C:Scc2-Scc4 cohesin loading complex"/>
    <property type="evidence" value="ECO:0007669"/>
    <property type="project" value="TreeGrafter"/>
</dbReference>
<feature type="compositionally biased region" description="Low complexity" evidence="7">
    <location>
        <begin position="2110"/>
        <end position="2120"/>
    </location>
</feature>
<gene>
    <name evidence="9" type="ORF">PVAND_006546</name>
</gene>
<evidence type="ECO:0000256" key="3">
    <source>
        <dbReference type="ARBA" id="ARBA00022737"/>
    </source>
</evidence>
<dbReference type="InterPro" id="IPR016024">
    <property type="entry name" value="ARM-type_fold"/>
</dbReference>
<dbReference type="GO" id="GO:0071169">
    <property type="term" value="P:establishment of protein localization to chromatin"/>
    <property type="evidence" value="ECO:0007669"/>
    <property type="project" value="TreeGrafter"/>
</dbReference>
<dbReference type="PANTHER" id="PTHR21704">
    <property type="entry name" value="NIPPED-B-LIKE PROTEIN DELANGIN SCC2-RELATED"/>
    <property type="match status" value="1"/>
</dbReference>
<reference evidence="9" key="1">
    <citation type="submission" date="2021-03" db="EMBL/GenBank/DDBJ databases">
        <title>Chromosome level genome of the anhydrobiotic midge Polypedilum vanderplanki.</title>
        <authorList>
            <person name="Yoshida Y."/>
            <person name="Kikawada T."/>
            <person name="Gusev O."/>
        </authorList>
    </citation>
    <scope>NUCLEOTIDE SEQUENCE</scope>
    <source>
        <strain evidence="9">NIAS01</strain>
        <tissue evidence="9">Whole body or cell culture</tissue>
    </source>
</reference>
<dbReference type="EMBL" id="JADBJN010000002">
    <property type="protein sequence ID" value="KAG5676737.1"/>
    <property type="molecule type" value="Genomic_DNA"/>
</dbReference>
<evidence type="ECO:0000256" key="6">
    <source>
        <dbReference type="RuleBase" id="RU364107"/>
    </source>
</evidence>
<keyword evidence="4 6" id="KW-0539">Nucleus</keyword>